<dbReference type="PANTHER" id="PTHR12860">
    <property type="entry name" value="SIGNAL RECOGNITION PARTICLE 68 KDA PROTEIN"/>
    <property type="match status" value="1"/>
</dbReference>
<dbReference type="InterPro" id="IPR034652">
    <property type="entry name" value="SRP68-RBD"/>
</dbReference>
<evidence type="ECO:0000256" key="10">
    <source>
        <dbReference type="ARBA" id="ARBA00023274"/>
    </source>
</evidence>
<protein>
    <recommendedName>
        <fullName evidence="11 12">Signal recognition particle subunit SRP68</fullName>
        <shortName evidence="12">SRP68</shortName>
    </recommendedName>
</protein>
<evidence type="ECO:0000313" key="14">
    <source>
        <dbReference type="Proteomes" id="UP000242457"/>
    </source>
</evidence>
<organism evidence="13 14">
    <name type="scientific">Apis cerana cerana</name>
    <name type="common">Oriental honeybee</name>
    <dbReference type="NCBI Taxonomy" id="94128"/>
    <lineage>
        <taxon>Eukaryota</taxon>
        <taxon>Metazoa</taxon>
        <taxon>Ecdysozoa</taxon>
        <taxon>Arthropoda</taxon>
        <taxon>Hexapoda</taxon>
        <taxon>Insecta</taxon>
        <taxon>Pterygota</taxon>
        <taxon>Neoptera</taxon>
        <taxon>Endopterygota</taxon>
        <taxon>Hymenoptera</taxon>
        <taxon>Apocrita</taxon>
        <taxon>Aculeata</taxon>
        <taxon>Apoidea</taxon>
        <taxon>Anthophila</taxon>
        <taxon>Apidae</taxon>
        <taxon>Apis</taxon>
    </lineage>
</organism>
<evidence type="ECO:0000256" key="2">
    <source>
        <dbReference type="ARBA" id="ARBA00004496"/>
    </source>
</evidence>
<dbReference type="GO" id="GO:0005786">
    <property type="term" value="C:signal recognition particle, endoplasmic reticulum targeting"/>
    <property type="evidence" value="ECO:0007669"/>
    <property type="project" value="UniProtKB-KW"/>
</dbReference>
<keyword evidence="14" id="KW-1185">Reference proteome</keyword>
<accession>A0A2A3E9E5</accession>
<dbReference type="Gene3D" id="1.25.40.280">
    <property type="entry name" value="alix/aip1 like domains"/>
    <property type="match status" value="1"/>
</dbReference>
<evidence type="ECO:0000256" key="6">
    <source>
        <dbReference type="ARBA" id="ARBA00022824"/>
    </source>
</evidence>
<keyword evidence="6" id="KW-0256">Endoplasmic reticulum</keyword>
<dbReference type="Proteomes" id="UP000242457">
    <property type="component" value="Unassembled WGS sequence"/>
</dbReference>
<evidence type="ECO:0000256" key="12">
    <source>
        <dbReference type="PIRNR" id="PIRNR038995"/>
    </source>
</evidence>
<dbReference type="InterPro" id="IPR038499">
    <property type="entry name" value="BRO1_sf"/>
</dbReference>
<dbReference type="EMBL" id="KZ288313">
    <property type="protein sequence ID" value="PBC28348.1"/>
    <property type="molecule type" value="Genomic_DNA"/>
</dbReference>
<gene>
    <name evidence="13" type="ORF">APICC_00495</name>
</gene>
<comment type="subcellular location">
    <subcellularLocation>
        <location evidence="2 12">Cytoplasm</location>
    </subcellularLocation>
    <subcellularLocation>
        <location evidence="1">Endoplasmic reticulum</location>
    </subcellularLocation>
    <subcellularLocation>
        <location evidence="3">Nucleus</location>
        <location evidence="3">Nucleolus</location>
    </subcellularLocation>
</comment>
<keyword evidence="7 12" id="KW-0694">RNA-binding</keyword>
<dbReference type="AlphaFoldDB" id="A0A2A3E9E5"/>
<comment type="function">
    <text evidence="12">Component of the signal recognition particle (SRP) complex, a ribonucleoprotein complex that mediates the cotranslational targeting of secretory and membrane proteins to the endoplasmic reticulum (ER). The SRP complex interacts with the signal sequence in nascent secretory and membrane proteins and directs them to the membrane of the ER.</text>
</comment>
<dbReference type="GO" id="GO:0008312">
    <property type="term" value="F:7S RNA binding"/>
    <property type="evidence" value="ECO:0007669"/>
    <property type="project" value="InterPro"/>
</dbReference>
<dbReference type="GO" id="GO:0006614">
    <property type="term" value="P:SRP-dependent cotranslational protein targeting to membrane"/>
    <property type="evidence" value="ECO:0007669"/>
    <property type="project" value="InterPro"/>
</dbReference>
<name>A0A2A3E9E5_APICC</name>
<dbReference type="PIRSF" id="PIRSF038995">
    <property type="entry name" value="SRP68"/>
    <property type="match status" value="1"/>
</dbReference>
<evidence type="ECO:0000256" key="3">
    <source>
        <dbReference type="ARBA" id="ARBA00004604"/>
    </source>
</evidence>
<evidence type="ECO:0000256" key="8">
    <source>
        <dbReference type="ARBA" id="ARBA00023135"/>
    </source>
</evidence>
<evidence type="ECO:0000256" key="1">
    <source>
        <dbReference type="ARBA" id="ARBA00004240"/>
    </source>
</evidence>
<keyword evidence="10 12" id="KW-0687">Ribonucleoprotein</keyword>
<dbReference type="STRING" id="94128.A0A2A3E9E5"/>
<dbReference type="InterPro" id="IPR038253">
    <property type="entry name" value="SRP68_N_sf"/>
</dbReference>
<dbReference type="GO" id="GO:0030942">
    <property type="term" value="F:endoplasmic reticulum signal peptide binding"/>
    <property type="evidence" value="ECO:0007669"/>
    <property type="project" value="InterPro"/>
</dbReference>
<evidence type="ECO:0000256" key="4">
    <source>
        <dbReference type="ARBA" id="ARBA00009352"/>
    </source>
</evidence>
<keyword evidence="5 12" id="KW-0963">Cytoplasm</keyword>
<evidence type="ECO:0000256" key="5">
    <source>
        <dbReference type="ARBA" id="ARBA00022490"/>
    </source>
</evidence>
<reference evidence="13 14" key="1">
    <citation type="submission" date="2014-07" db="EMBL/GenBank/DDBJ databases">
        <title>Genomic and transcriptomic analysis on Apis cerana provide comprehensive insights into honey bee biology.</title>
        <authorList>
            <person name="Diao Q."/>
            <person name="Sun L."/>
            <person name="Zheng H."/>
            <person name="Zheng H."/>
            <person name="Xu S."/>
            <person name="Wang S."/>
            <person name="Zeng Z."/>
            <person name="Hu F."/>
            <person name="Su S."/>
            <person name="Wu J."/>
        </authorList>
    </citation>
    <scope>NUCLEOTIDE SEQUENCE [LARGE SCALE GENOMIC DNA]</scope>
    <source>
        <tissue evidence="13">Pupae without intestine</tissue>
    </source>
</reference>
<dbReference type="Gene3D" id="1.10.3450.40">
    <property type="entry name" value="Signal recognition particle, SRP68 subunit, RNA-binding domain"/>
    <property type="match status" value="1"/>
</dbReference>
<keyword evidence="9" id="KW-0539">Nucleus</keyword>
<evidence type="ECO:0000256" key="11">
    <source>
        <dbReference type="ARBA" id="ARBA00029498"/>
    </source>
</evidence>
<dbReference type="GO" id="GO:0005829">
    <property type="term" value="C:cytosol"/>
    <property type="evidence" value="ECO:0007669"/>
    <property type="project" value="UniProtKB-ARBA"/>
</dbReference>
<evidence type="ECO:0000313" key="13">
    <source>
        <dbReference type="EMBL" id="PBC28348.1"/>
    </source>
</evidence>
<evidence type="ECO:0000256" key="9">
    <source>
        <dbReference type="ARBA" id="ARBA00023242"/>
    </source>
</evidence>
<dbReference type="CDD" id="cd15481">
    <property type="entry name" value="SRP68-RBD"/>
    <property type="match status" value="1"/>
</dbReference>
<dbReference type="GO" id="GO:0005047">
    <property type="term" value="F:signal recognition particle binding"/>
    <property type="evidence" value="ECO:0007669"/>
    <property type="project" value="InterPro"/>
</dbReference>
<evidence type="ECO:0000256" key="7">
    <source>
        <dbReference type="ARBA" id="ARBA00022884"/>
    </source>
</evidence>
<dbReference type="GO" id="GO:0005783">
    <property type="term" value="C:endoplasmic reticulum"/>
    <property type="evidence" value="ECO:0007669"/>
    <property type="project" value="UniProtKB-SubCell"/>
</dbReference>
<sequence>MELKKLEKLLKKHLISSEIAIIKVEFVVKKPSENRIRGYSTMVVEEKSSESLRENQINDDTTSTEQKTYSLEILKIIKEAQQQHGLRHGDYQRYRGYCSRRLRRLRKVLKVPQGDKRHFKRRDILPAMVTDDKFLQVPLIMAERAWSYAMQLRQESNTEPRKKFHLISRLRKAATYSLQLQELIESVNCDARTKLEAQAYVAWIHGSLHFELQLWKKAMENLKKAQVVYGKLASALSESEQIMYNARVEELAPSLRYCAYNIGDTTAIDDLMQMRGQLSGELLANLDSLIAQTREKQANAEEVTWRGQSCGVVPPRAAGLLIADSRLNQTLEKAATNQAKIDLLEAHLIDCKDAISIVRDLFKNELKNKDNDKLSPPQHLITYLQYIRLSRTLERNLALIKAAEESAKTKPQDIVRLYEAALHNLVEISQLQDDEEFVREQEAKTKGYRAFRCYYMAQSLANLHRWRDAMALYQRSAQHAKDALENYDKVLPESLKEALQKLEISIEGAKYAAHAHSVLEDGQEEESGINKYTKTKKPLYERLYEYREDNALLTKQPNVYKLPPSMQPIPCKPLFFDLAFNMVEFPDLSEKLGDQAKKGGQAGLTGFVKGLWGWGNK</sequence>
<dbReference type="InterPro" id="IPR026258">
    <property type="entry name" value="SRP68"/>
</dbReference>
<keyword evidence="8 12" id="KW-0733">Signal recognition particle</keyword>
<dbReference type="GO" id="GO:0005730">
    <property type="term" value="C:nucleolus"/>
    <property type="evidence" value="ECO:0007669"/>
    <property type="project" value="UniProtKB-SubCell"/>
</dbReference>
<proteinExistence type="inferred from homology"/>
<comment type="similarity">
    <text evidence="4 12">Belongs to the SRP68 family.</text>
</comment>
<dbReference type="FunFam" id="1.10.3450.40:FF:000001">
    <property type="entry name" value="Signal recognition particle subunit SRP68"/>
    <property type="match status" value="1"/>
</dbReference>
<dbReference type="Pfam" id="PF16969">
    <property type="entry name" value="SRP68"/>
    <property type="match status" value="1"/>
</dbReference>
<dbReference type="PANTHER" id="PTHR12860:SF0">
    <property type="entry name" value="SIGNAL RECOGNITION PARTICLE SUBUNIT SRP68"/>
    <property type="match status" value="1"/>
</dbReference>
<dbReference type="OrthoDB" id="10255118at2759"/>